<gene>
    <name evidence="2" type="ORF">SAMN05216389_11493</name>
</gene>
<evidence type="ECO:0000313" key="3">
    <source>
        <dbReference type="Proteomes" id="UP000198618"/>
    </source>
</evidence>
<dbReference type="EMBL" id="FOHE01000014">
    <property type="protein sequence ID" value="SET55204.1"/>
    <property type="molecule type" value="Genomic_DNA"/>
</dbReference>
<dbReference type="Proteomes" id="UP000198618">
    <property type="component" value="Unassembled WGS sequence"/>
</dbReference>
<dbReference type="STRING" id="930131.SAMN05216389_11493"/>
<dbReference type="InterPro" id="IPR019673">
    <property type="entry name" value="Spore_germination_GerPC"/>
</dbReference>
<protein>
    <submittedName>
        <fullName evidence="2">Spore germination protein GerPC</fullName>
    </submittedName>
</protein>
<organism evidence="2 3">
    <name type="scientific">Oceanobacillus limi</name>
    <dbReference type="NCBI Taxonomy" id="930131"/>
    <lineage>
        <taxon>Bacteria</taxon>
        <taxon>Bacillati</taxon>
        <taxon>Bacillota</taxon>
        <taxon>Bacilli</taxon>
        <taxon>Bacillales</taxon>
        <taxon>Bacillaceae</taxon>
        <taxon>Oceanobacillus</taxon>
    </lineage>
</organism>
<evidence type="ECO:0000256" key="1">
    <source>
        <dbReference type="SAM" id="Coils"/>
    </source>
</evidence>
<evidence type="ECO:0000313" key="2">
    <source>
        <dbReference type="EMBL" id="SET55204.1"/>
    </source>
</evidence>
<accession>A0A1I0FAG8</accession>
<dbReference type="Pfam" id="PF10737">
    <property type="entry name" value="GerPC"/>
    <property type="match status" value="1"/>
</dbReference>
<sequence>MSQNKTYYPYPLYRYYPLPFYETYYQNPIFHMPQQQSKEIDSKQLPKEEVEPNTVMEHLEKIYDKLNKLEEENKQMKDELASKKTINVENVNYKIQDLHVEDLSGALLVGLTSWSDAEELQELLSQNGPVMFNDINTDEMQNAMMNQQNEEKETDADVQE</sequence>
<reference evidence="2 3" key="1">
    <citation type="submission" date="2016-10" db="EMBL/GenBank/DDBJ databases">
        <authorList>
            <person name="de Groot N.N."/>
        </authorList>
    </citation>
    <scope>NUCLEOTIDE SEQUENCE [LARGE SCALE GENOMIC DNA]</scope>
    <source>
        <strain evidence="2 3">IBRC-M 10780</strain>
    </source>
</reference>
<name>A0A1I0FAG8_9BACI</name>
<dbReference type="OrthoDB" id="2991331at2"/>
<dbReference type="RefSeq" id="WP_090871125.1">
    <property type="nucleotide sequence ID" value="NZ_FOHE01000014.1"/>
</dbReference>
<dbReference type="AlphaFoldDB" id="A0A1I0FAG8"/>
<proteinExistence type="predicted"/>
<feature type="coiled-coil region" evidence="1">
    <location>
        <begin position="59"/>
        <end position="86"/>
    </location>
</feature>
<keyword evidence="3" id="KW-1185">Reference proteome</keyword>
<keyword evidence="1" id="KW-0175">Coiled coil</keyword>